<dbReference type="PANTHER" id="PTHR30404">
    <property type="entry name" value="N-ACETYLMURAMOYL-L-ALANINE AMIDASE"/>
    <property type="match status" value="1"/>
</dbReference>
<dbReference type="Pfam" id="PF01520">
    <property type="entry name" value="Amidase_3"/>
    <property type="match status" value="1"/>
</dbReference>
<dbReference type="EC" id="3.5.1.28" evidence="2"/>
<keyword evidence="6" id="KW-1185">Reference proteome</keyword>
<evidence type="ECO:0000313" key="6">
    <source>
        <dbReference type="Proteomes" id="UP001501496"/>
    </source>
</evidence>
<evidence type="ECO:0000259" key="4">
    <source>
        <dbReference type="SMART" id="SM00646"/>
    </source>
</evidence>
<evidence type="ECO:0000256" key="3">
    <source>
        <dbReference type="ARBA" id="ARBA00022801"/>
    </source>
</evidence>
<dbReference type="InterPro" id="IPR002508">
    <property type="entry name" value="MurNAc-LAA_cat"/>
</dbReference>
<dbReference type="RefSeq" id="WP_344786177.1">
    <property type="nucleotide sequence ID" value="NZ_BAABCA010000001.1"/>
</dbReference>
<evidence type="ECO:0000313" key="5">
    <source>
        <dbReference type="EMBL" id="GAA4231069.1"/>
    </source>
</evidence>
<dbReference type="PANTHER" id="PTHR30404:SF0">
    <property type="entry name" value="N-ACETYLMURAMOYL-L-ALANINE AMIDASE AMIC"/>
    <property type="match status" value="1"/>
</dbReference>
<gene>
    <name evidence="5" type="ORF">GCM10022291_02670</name>
</gene>
<evidence type="ECO:0000256" key="1">
    <source>
        <dbReference type="ARBA" id="ARBA00001561"/>
    </source>
</evidence>
<accession>A0ABP8BZL6</accession>
<reference evidence="6" key="1">
    <citation type="journal article" date="2019" name="Int. J. Syst. Evol. Microbiol.">
        <title>The Global Catalogue of Microorganisms (GCM) 10K type strain sequencing project: providing services to taxonomists for standard genome sequencing and annotation.</title>
        <authorList>
            <consortium name="The Broad Institute Genomics Platform"/>
            <consortium name="The Broad Institute Genome Sequencing Center for Infectious Disease"/>
            <person name="Wu L."/>
            <person name="Ma J."/>
        </authorList>
    </citation>
    <scope>NUCLEOTIDE SEQUENCE [LARGE SCALE GENOMIC DNA]</scope>
    <source>
        <strain evidence="6">JCM 17630</strain>
    </source>
</reference>
<evidence type="ECO:0000256" key="2">
    <source>
        <dbReference type="ARBA" id="ARBA00011901"/>
    </source>
</evidence>
<sequence length="370" mass="41561">MQTPKTLFFVLIIIVLTFLSFTNTNEKELINKFVVVLDAGHGGKDPGNLGSGYKEKDIALKIVLEIGKQLEKVPGIEVVYTRKTDVFIELAERPKIANRVDADLFISVHCDSHTSQAFGAGTFVMAVKKSAQNLRVAKKENAVIYLEDNYQEKYKGFNPDSPESLIGSSLVVEEYLDQSILAASLIQKQIITKLKRKDRKVKQDVFWVLHATYMPSVLIETGFLTYKKEGAYLNSRRGQQEMAREIANGILEYKKTLNLGANNDVFVNTEEQSLENNNSQVYNNIKFKVQIAASSRKLATKAYNFKGLSDISLLKEGSLYKYFYGNTSNYSKITEMLTTAKKKGYSTCFIVAFKDGKKIPLSEALKTTSN</sequence>
<dbReference type="CDD" id="cd02696">
    <property type="entry name" value="MurNAc-LAA"/>
    <property type="match status" value="1"/>
</dbReference>
<comment type="catalytic activity">
    <reaction evidence="1">
        <text>Hydrolyzes the link between N-acetylmuramoyl residues and L-amino acid residues in certain cell-wall glycopeptides.</text>
        <dbReference type="EC" id="3.5.1.28"/>
    </reaction>
</comment>
<comment type="caution">
    <text evidence="5">The sequence shown here is derived from an EMBL/GenBank/DDBJ whole genome shotgun (WGS) entry which is preliminary data.</text>
</comment>
<dbReference type="Gene3D" id="3.40.630.40">
    <property type="entry name" value="Zn-dependent exopeptidases"/>
    <property type="match status" value="1"/>
</dbReference>
<protein>
    <recommendedName>
        <fullName evidence="2">N-acetylmuramoyl-L-alanine amidase</fullName>
        <ecNumber evidence="2">3.5.1.28</ecNumber>
    </recommendedName>
</protein>
<organism evidence="5 6">
    <name type="scientific">Postechiella marina</name>
    <dbReference type="NCBI Taxonomy" id="943941"/>
    <lineage>
        <taxon>Bacteria</taxon>
        <taxon>Pseudomonadati</taxon>
        <taxon>Bacteroidota</taxon>
        <taxon>Flavobacteriia</taxon>
        <taxon>Flavobacteriales</taxon>
        <taxon>Flavobacteriaceae</taxon>
        <taxon>Postechiella</taxon>
    </lineage>
</organism>
<name>A0ABP8BZL6_9FLAO</name>
<keyword evidence="3" id="KW-0378">Hydrolase</keyword>
<dbReference type="EMBL" id="BAABCA010000001">
    <property type="protein sequence ID" value="GAA4231069.1"/>
    <property type="molecule type" value="Genomic_DNA"/>
</dbReference>
<proteinExistence type="predicted"/>
<dbReference type="Proteomes" id="UP001501496">
    <property type="component" value="Unassembled WGS sequence"/>
</dbReference>
<dbReference type="SMART" id="SM00646">
    <property type="entry name" value="Ami_3"/>
    <property type="match status" value="1"/>
</dbReference>
<feature type="domain" description="MurNAc-LAA" evidence="4">
    <location>
        <begin position="94"/>
        <end position="251"/>
    </location>
</feature>
<dbReference type="InterPro" id="IPR050695">
    <property type="entry name" value="N-acetylmuramoyl_amidase_3"/>
</dbReference>
<dbReference type="SUPFAM" id="SSF53187">
    <property type="entry name" value="Zn-dependent exopeptidases"/>
    <property type="match status" value="1"/>
</dbReference>